<dbReference type="PANTHER" id="PTHR47957:SF3">
    <property type="entry name" value="ATP-DEPENDENT HELICASE HRQ1"/>
    <property type="match status" value="1"/>
</dbReference>
<dbReference type="Pfam" id="PF00271">
    <property type="entry name" value="Helicase_C"/>
    <property type="match status" value="1"/>
</dbReference>
<dbReference type="Proteomes" id="UP001206924">
    <property type="component" value="Unassembled WGS sequence"/>
</dbReference>
<feature type="domain" description="Helicase C-terminal" evidence="5">
    <location>
        <begin position="979"/>
        <end position="1139"/>
    </location>
</feature>
<gene>
    <name evidence="6" type="ORF">NNX28_12880</name>
</gene>
<feature type="coiled-coil region" evidence="3">
    <location>
        <begin position="1226"/>
        <end position="1260"/>
    </location>
</feature>
<dbReference type="PANTHER" id="PTHR47957">
    <property type="entry name" value="ATP-DEPENDENT HELICASE HRQ1"/>
    <property type="match status" value="1"/>
</dbReference>
<dbReference type="InterPro" id="IPR018973">
    <property type="entry name" value="MZB"/>
</dbReference>
<evidence type="ECO:0000259" key="4">
    <source>
        <dbReference type="PROSITE" id="PS51192"/>
    </source>
</evidence>
<reference evidence="6 7" key="1">
    <citation type="submission" date="2022-07" db="EMBL/GenBank/DDBJ databases">
        <title>Novel species in genus Arthrobacter.</title>
        <authorList>
            <person name="Liu Y."/>
        </authorList>
    </citation>
    <scope>NUCLEOTIDE SEQUENCE [LARGE SCALE GENOMIC DNA]</scope>
    <source>
        <strain evidence="7">zg-Y859</strain>
    </source>
</reference>
<dbReference type="SMART" id="SM00490">
    <property type="entry name" value="HELICc"/>
    <property type="match status" value="1"/>
</dbReference>
<dbReference type="Pfam" id="PF00270">
    <property type="entry name" value="DEAD"/>
    <property type="match status" value="1"/>
</dbReference>
<dbReference type="InterPro" id="IPR001650">
    <property type="entry name" value="Helicase_C-like"/>
</dbReference>
<accession>A0ABT1NW59</accession>
<dbReference type="SUPFAM" id="SSF52540">
    <property type="entry name" value="P-loop containing nucleoside triphosphate hydrolases"/>
    <property type="match status" value="2"/>
</dbReference>
<dbReference type="SMART" id="SM00487">
    <property type="entry name" value="DEXDc"/>
    <property type="match status" value="1"/>
</dbReference>
<evidence type="ECO:0000313" key="7">
    <source>
        <dbReference type="Proteomes" id="UP001206924"/>
    </source>
</evidence>
<name>A0ABT1NW59_9MICC</name>
<evidence type="ECO:0000256" key="2">
    <source>
        <dbReference type="ARBA" id="ARBA00022840"/>
    </source>
</evidence>
<keyword evidence="6" id="KW-0378">Hydrolase</keyword>
<evidence type="ECO:0000259" key="5">
    <source>
        <dbReference type="PROSITE" id="PS51194"/>
    </source>
</evidence>
<sequence length="2121" mass="232315">MSELLPTSQSQDLRSGLSDFLATTFALTDPGAQSAIQDFLSNPEKGLFKGPYVRLRLPFESAAPGWRDCLDWYQGFEPYGHQARAFQRLSSKALTPAGSGSRYRRPEPTLITTGTGSGKTEAFLYPILDHVLRAKKDGTTGVKALILYPMNALANDQAKRLADVLTKYPELSGVTAGLYTGQKDTPRTKVSPDGLINDRGVFHEDPPDILLTNYKMLDMLLLRHDDAPLWAKSAQSLQYVVLDEFHTYDGAQGTDVAMLLRRLGLTLKSYWPDDLTNTPNGLTEVDRARPLGRATPVATSATLGSGGDPQTMLDFAETVFGEAFPPEAVITESRLSAEDWAGLGSGKAENRSMQAISLNIGVTNTAVASLREKGADVEAVVEPVLKALFETPPDDLLDAVRTHPLTGALLANATDAVALSTLAEAVFPAQVANRALPTGAVEEFLSHVIALLSHVRARSGMKALTVETHFWIREMSRVDSAVDTVPKFRWADDGIDQSETMFLPALYCRHCGRHGWGALLAPTGMDLELDDSKVRESRLVNNPRFRTFISAAEEADAVEFNKDGAERIQGLHWLHTTNRSLSKTPPADDSADLLQGRIIPVLMLAGQDADDQSKQDVCPACLAKEGIAFMGSAISTMLSVTISNLFGAQGLHEAEKKALVFTDSVQDAAHKAGYVQSRSHTMTLRTALRRALGDDIRTLTEVVEAAISGASMPADRYQLIAPEYADRKEFVPFWRPGSPPSARTTARKYVRRRLQFDAILELGLQSRTGRTLELTGAVAVETDAGSPTRMLTVAGKAWESAQHQTMLGEAAPTPEQLLQWVRGTVERVRLQGGIYHDWLKNYIAKDGRRWQIWGGRPKGQGMPAFPAGRSAPTFPRIGKADATAENFDSVTSTASWYARWTSRCLGVPTADSAYLAKALILALAEDDVLGTSRTESGADIYWLDADKILVSPPAADELKNKQHVLACTVCRAVTPGSRTVCEQLDGAPCTLVRCPGKLERIEGAPENFYRTLYSSQESKRVVAKEHTSLLDDATRIAYETQFKSGSDNPQAPNVLVATPTLEMGIDIGDLSCVMLASLPTSVASYVQRVGRAGRLTGNSLVLAFVQGRGEHLPKLNEPLSVINGVVQPPATYLDAEEILARQYVAHIADRFARDSGRRHPREAIHALGSVEPGSYLGDIIQEATTNADAYLQEFLSQFGDSLSEASRNRLTAWATEHDDGEPSDLARHLVRAAGQWKADIQELEARRKTIDAVMPELQKAADDAERLGDASSDAPQALRTAKATLRMIGGQLMELRGDYWISVLEAYGIFPNYTLLDDSVCLDVGLSWKDADTQEFETDTVTYSRGASVALSEFAPGATFYAQGMEILIDAVDLGPQQSNVMQWQVCPKCGWINKEAAASKPVESCLRCKTTAIADMGQILNVVLMKKVSAEIRRDEAAINDRRDNRVRERFTIAAAADIDEQHLQKRWFIDGLDFGAEYLNRIDIRWLNTGRTASNGGVRLIAGDEVKAPMFRLCSYCGQLDQAAKENKPTEHRFWCKYRKQEQESIREVVLARELSTQGVVLHLPPEVTFGDDFSIPSLQAAILLGLQKVLGGAPDHLGVLRINDALSGGDRPALLLHDKVPGGTGYLAEFGDPERVWQLLNAAWETLRDCSCRSEERLACHHCLLPHAEPWQVDKVARATAERILRQLLLVGTDDGETTPSFDAWTVTEDVPVQDTSSESFLEKRFRKVWMDRLKDVGAHVKVTPGALADTITFKIPGQPFRWQLIPQVDVAGTRPDFLLQGPADPNFPVLAIYTDGYAFHASPEHNRIADDAEKRDRLRHTTDLSAAVIPWAITWNDVTSFEAGSDAPVSMPGWVNENLNAQLMTRYPVDAGIMNQLGRDAVSMLWEWVNRPDPEAWQKFSELVPLMLSQPERVPADRDAVYIHAKDVAQGSLAPILPGDTQAWTYRAGVLAFTAAGSPSDPASITVGLCLDDRDHSLTGSGHEESWRGWLQLSNLLAFKPWGMTIGSVSSSVSAGDMNAKAAQEEAAQVVGSEWQELLADATEAEKAVVLRLAEMGLPQLPELGYELEGYVADLAWPEFQVALAYDDESRGMFESAGWTTTTDVDDIQELLKTMGA</sequence>
<feature type="domain" description="Helicase ATP-binding" evidence="4">
    <location>
        <begin position="100"/>
        <end position="321"/>
    </location>
</feature>
<keyword evidence="7" id="KW-1185">Reference proteome</keyword>
<dbReference type="PROSITE" id="PS51194">
    <property type="entry name" value="HELICASE_CTER"/>
    <property type="match status" value="1"/>
</dbReference>
<keyword evidence="1" id="KW-0547">Nucleotide-binding</keyword>
<dbReference type="InterPro" id="IPR011545">
    <property type="entry name" value="DEAD/DEAH_box_helicase_dom"/>
</dbReference>
<evidence type="ECO:0000256" key="1">
    <source>
        <dbReference type="ARBA" id="ARBA00022741"/>
    </source>
</evidence>
<keyword evidence="2" id="KW-0067">ATP-binding</keyword>
<keyword evidence="3" id="KW-0175">Coiled coil</keyword>
<dbReference type="EMBL" id="JANFLP010000013">
    <property type="protein sequence ID" value="MCQ1950816.1"/>
    <property type="molecule type" value="Genomic_DNA"/>
</dbReference>
<protein>
    <submittedName>
        <fullName evidence="6">DEAD/DEAH box helicase</fullName>
    </submittedName>
</protein>
<comment type="caution">
    <text evidence="6">The sequence shown here is derived from an EMBL/GenBank/DDBJ whole genome shotgun (WGS) entry which is preliminary data.</text>
</comment>
<proteinExistence type="predicted"/>
<dbReference type="InterPro" id="IPR014001">
    <property type="entry name" value="Helicase_ATP-bd"/>
</dbReference>
<dbReference type="InterPro" id="IPR027417">
    <property type="entry name" value="P-loop_NTPase"/>
</dbReference>
<evidence type="ECO:0000313" key="6">
    <source>
        <dbReference type="EMBL" id="MCQ1950816.1"/>
    </source>
</evidence>
<keyword evidence="6" id="KW-0347">Helicase</keyword>
<dbReference type="RefSeq" id="WP_255866027.1">
    <property type="nucleotide sequence ID" value="NZ_CP104263.1"/>
</dbReference>
<dbReference type="Gene3D" id="3.40.50.300">
    <property type="entry name" value="P-loop containing nucleotide triphosphate hydrolases"/>
    <property type="match status" value="2"/>
</dbReference>
<dbReference type="GO" id="GO:0004386">
    <property type="term" value="F:helicase activity"/>
    <property type="evidence" value="ECO:0007669"/>
    <property type="project" value="UniProtKB-KW"/>
</dbReference>
<dbReference type="PROSITE" id="PS51192">
    <property type="entry name" value="HELICASE_ATP_BIND_1"/>
    <property type="match status" value="1"/>
</dbReference>
<dbReference type="Pfam" id="PF09369">
    <property type="entry name" value="MZB"/>
    <property type="match status" value="1"/>
</dbReference>
<evidence type="ECO:0000256" key="3">
    <source>
        <dbReference type="SAM" id="Coils"/>
    </source>
</evidence>
<organism evidence="6 7">
    <name type="scientific">Arthrobacter jinronghuae</name>
    <dbReference type="NCBI Taxonomy" id="2964609"/>
    <lineage>
        <taxon>Bacteria</taxon>
        <taxon>Bacillati</taxon>
        <taxon>Actinomycetota</taxon>
        <taxon>Actinomycetes</taxon>
        <taxon>Micrococcales</taxon>
        <taxon>Micrococcaceae</taxon>
        <taxon>Arthrobacter</taxon>
    </lineage>
</organism>